<dbReference type="Pfam" id="PF24035">
    <property type="entry name" value="DUF7344"/>
    <property type="match status" value="1"/>
</dbReference>
<protein>
    <recommendedName>
        <fullName evidence="2">DUF7344 domain-containing protein</fullName>
    </recommendedName>
</protein>
<evidence type="ECO:0000313" key="3">
    <source>
        <dbReference type="EMBL" id="KPN31771.1"/>
    </source>
</evidence>
<evidence type="ECO:0000313" key="4">
    <source>
        <dbReference type="Proteomes" id="UP000050535"/>
    </source>
</evidence>
<evidence type="ECO:0000259" key="2">
    <source>
        <dbReference type="Pfam" id="PF24035"/>
    </source>
</evidence>
<feature type="transmembrane region" description="Helical" evidence="1">
    <location>
        <begin position="142"/>
        <end position="161"/>
    </location>
</feature>
<keyword evidence="4" id="KW-1185">Reference proteome</keyword>
<reference evidence="4" key="1">
    <citation type="submission" date="2013-11" db="EMBL/GenBank/DDBJ databases">
        <authorList>
            <person name="Hoang H.T."/>
            <person name="Killian M.L."/>
            <person name="Madson D.M."/>
            <person name="Arruda P.H.E."/>
            <person name="Sun D."/>
            <person name="Schwartz K.J."/>
            <person name="Yoon K."/>
        </authorList>
    </citation>
    <scope>NUCLEOTIDE SEQUENCE [LARGE SCALE GENOMIC DNA]</scope>
    <source>
        <strain evidence="4">CDK2</strain>
    </source>
</reference>
<gene>
    <name evidence="3" type="ORF">SY89_02524</name>
</gene>
<keyword evidence="1" id="KW-0812">Transmembrane</keyword>
<dbReference type="InterPro" id="IPR055768">
    <property type="entry name" value="DUF7344"/>
</dbReference>
<dbReference type="EMBL" id="LGUC01000001">
    <property type="protein sequence ID" value="KPN31771.1"/>
    <property type="molecule type" value="Genomic_DNA"/>
</dbReference>
<proteinExistence type="predicted"/>
<dbReference type="OrthoDB" id="331021at2157"/>
<dbReference type="RefSeq" id="WP_144427192.1">
    <property type="nucleotide sequence ID" value="NZ_LGUC01000001.1"/>
</dbReference>
<evidence type="ECO:0000256" key="1">
    <source>
        <dbReference type="SAM" id="Phobius"/>
    </source>
</evidence>
<feature type="transmembrane region" description="Helical" evidence="1">
    <location>
        <begin position="114"/>
        <end position="136"/>
    </location>
</feature>
<sequence>MSHTLTDSEFYRVLSCQRRRLAIEFLWDAAVPTPLPAVADAVAAVEAGVDPAPRALRESVYTSLRQTHVPTLERYGLVADADGGLRATPAAKRVVRRLRDTGPFGLRWSEQYRAIGVLGLCSVVAALAGVPLFAAFDPLLPAIVSLAAYAVTSAYHAWTLYPRGSRSPRGLAVEEEWAPTRA</sequence>
<name>A0A0N8I0A6_9EURY</name>
<keyword evidence="1" id="KW-1133">Transmembrane helix</keyword>
<feature type="domain" description="DUF7344" evidence="2">
    <location>
        <begin position="11"/>
        <end position="79"/>
    </location>
</feature>
<accession>A0A0N8I0A6</accession>
<organism evidence="3 4">
    <name type="scientific">Halolamina pelagica</name>
    <dbReference type="NCBI Taxonomy" id="699431"/>
    <lineage>
        <taxon>Archaea</taxon>
        <taxon>Methanobacteriati</taxon>
        <taxon>Methanobacteriota</taxon>
        <taxon>Stenosarchaea group</taxon>
        <taxon>Halobacteria</taxon>
        <taxon>Halobacteriales</taxon>
        <taxon>Haloferacaceae</taxon>
    </lineage>
</organism>
<comment type="caution">
    <text evidence="3">The sequence shown here is derived from an EMBL/GenBank/DDBJ whole genome shotgun (WGS) entry which is preliminary data.</text>
</comment>
<keyword evidence="1" id="KW-0472">Membrane</keyword>
<dbReference type="Proteomes" id="UP000050535">
    <property type="component" value="Unassembled WGS sequence"/>
</dbReference>
<dbReference type="AlphaFoldDB" id="A0A0N8I0A6"/>